<protein>
    <submittedName>
        <fullName evidence="2">Lignin beta-ether hydrolase</fullName>
    </submittedName>
</protein>
<dbReference type="PhylomeDB" id="Q6N1R4"/>
<dbReference type="GO" id="GO:0004364">
    <property type="term" value="F:glutathione transferase activity"/>
    <property type="evidence" value="ECO:0007669"/>
    <property type="project" value="TreeGrafter"/>
</dbReference>
<dbReference type="SUPFAM" id="SSF47616">
    <property type="entry name" value="GST C-terminal domain-like"/>
    <property type="match status" value="1"/>
</dbReference>
<dbReference type="AlphaFoldDB" id="Q6N1R4"/>
<dbReference type="InterPro" id="IPR036249">
    <property type="entry name" value="Thioredoxin-like_sf"/>
</dbReference>
<feature type="domain" description="GST N-terminal" evidence="1">
    <location>
        <begin position="44"/>
        <end position="120"/>
    </location>
</feature>
<proteinExistence type="predicted"/>
<dbReference type="GO" id="GO:0045174">
    <property type="term" value="F:glutathione dehydrogenase (ascorbate) activity"/>
    <property type="evidence" value="ECO:0007669"/>
    <property type="project" value="TreeGrafter"/>
</dbReference>
<gene>
    <name evidence="2" type="primary">ligE</name>
    <name evidence="2" type="ordered locus">RPA4340</name>
</gene>
<dbReference type="PANTHER" id="PTHR43968:SF6">
    <property type="entry name" value="GLUTATHIONE S-TRANSFERASE OMEGA"/>
    <property type="match status" value="1"/>
</dbReference>
<dbReference type="PANTHER" id="PTHR43968">
    <property type="match status" value="1"/>
</dbReference>
<sequence length="267" mass="29653">MDRRIKSGDDVRCGERPAPEMCGECPQPSRDLRTRDMTLKLFELVGADAGRPFSPFVWRTRMALAHKGLTAETIPWRFTDKAAIAPYGSEKVPVLLDGDKVVADSWAIANYLEDAYPDRPSLFGGDGGRAMARMLNWWGDLAIIGGIFPMIVADIAQRLDPEDAAYFRQSREARLKTTLEEAAASRDRAVQGFRKSLDPLRLTLKTQAFIGGAAPNYADYIVFGGFQWARVVSDFSLLQSDDPVYAWRERLLDAFGGLARATPGYPV</sequence>
<name>Q6N1R4_RHOPA</name>
<dbReference type="CDD" id="cd03202">
    <property type="entry name" value="GST_C_etherase_LigE"/>
    <property type="match status" value="1"/>
</dbReference>
<dbReference type="CDD" id="cd03038">
    <property type="entry name" value="GST_N_etherase_LigE"/>
    <property type="match status" value="1"/>
</dbReference>
<dbReference type="InterPro" id="IPR036282">
    <property type="entry name" value="Glutathione-S-Trfase_C_sf"/>
</dbReference>
<dbReference type="InterPro" id="IPR050983">
    <property type="entry name" value="GST_Omega/HSP26"/>
</dbReference>
<accession>Q6N1R4</accession>
<dbReference type="Pfam" id="PF13409">
    <property type="entry name" value="GST_N_2"/>
    <property type="match status" value="1"/>
</dbReference>
<dbReference type="Gene3D" id="3.40.30.10">
    <property type="entry name" value="Glutaredoxin"/>
    <property type="match status" value="1"/>
</dbReference>
<dbReference type="GO" id="GO:0016787">
    <property type="term" value="F:hydrolase activity"/>
    <property type="evidence" value="ECO:0007669"/>
    <property type="project" value="UniProtKB-KW"/>
</dbReference>
<dbReference type="EMBL" id="BX572607">
    <property type="protein sequence ID" value="CAE29781.1"/>
    <property type="molecule type" value="Genomic_DNA"/>
</dbReference>
<dbReference type="InterPro" id="IPR054416">
    <property type="entry name" value="GST_UstS-like_C"/>
</dbReference>
<dbReference type="STRING" id="258594.RPA4340"/>
<dbReference type="GO" id="GO:0006749">
    <property type="term" value="P:glutathione metabolic process"/>
    <property type="evidence" value="ECO:0007669"/>
    <property type="project" value="TreeGrafter"/>
</dbReference>
<dbReference type="InterPro" id="IPR040079">
    <property type="entry name" value="Glutathione_S-Trfase"/>
</dbReference>
<dbReference type="GO" id="GO:0005737">
    <property type="term" value="C:cytoplasm"/>
    <property type="evidence" value="ECO:0007669"/>
    <property type="project" value="TreeGrafter"/>
</dbReference>
<keyword evidence="2" id="KW-0378">Hydrolase</keyword>
<dbReference type="eggNOG" id="COG0625">
    <property type="taxonomic scope" value="Bacteria"/>
</dbReference>
<dbReference type="InterPro" id="IPR004045">
    <property type="entry name" value="Glutathione_S-Trfase_N"/>
</dbReference>
<dbReference type="SUPFAM" id="SSF52833">
    <property type="entry name" value="Thioredoxin-like"/>
    <property type="match status" value="1"/>
</dbReference>
<dbReference type="Gene3D" id="1.20.1050.10">
    <property type="match status" value="1"/>
</dbReference>
<dbReference type="HOGENOM" id="CLU_011226_0_4_5"/>
<organism evidence="2">
    <name type="scientific">Rhodopseudomonas palustris (strain ATCC BAA-98 / CGA009)</name>
    <dbReference type="NCBI Taxonomy" id="258594"/>
    <lineage>
        <taxon>Bacteria</taxon>
        <taxon>Pseudomonadati</taxon>
        <taxon>Pseudomonadota</taxon>
        <taxon>Alphaproteobacteria</taxon>
        <taxon>Hyphomicrobiales</taxon>
        <taxon>Nitrobacteraceae</taxon>
        <taxon>Rhodopseudomonas</taxon>
    </lineage>
</organism>
<dbReference type="Pfam" id="PF22041">
    <property type="entry name" value="GST_C_7"/>
    <property type="match status" value="1"/>
</dbReference>
<evidence type="ECO:0000313" key="2">
    <source>
        <dbReference type="EMBL" id="CAE29781.1"/>
    </source>
</evidence>
<reference evidence="2" key="1">
    <citation type="journal article" date="2004" name="Nat. Biotechnol.">
        <title>Complete genome sequence of the metabolically versatile photosynthetic bacterium Rhodopseudomonas palustris.</title>
        <authorList>
            <person name="Larimer F.W."/>
            <person name="Chain P."/>
            <person name="Hauser L."/>
            <person name="Lamerdin J."/>
            <person name="Malfatti S."/>
            <person name="Do L."/>
            <person name="Land M.L."/>
            <person name="Pelletier D.A."/>
            <person name="Beatty J.T."/>
            <person name="Lang A.S."/>
            <person name="Tabita F.R."/>
            <person name="Gibson J.L."/>
            <person name="Hanson T.E."/>
            <person name="Bobst C."/>
            <person name="Torres J.L."/>
            <person name="Peres C."/>
            <person name="Harrison F.H."/>
            <person name="Gibson J."/>
            <person name="Harwood C.S."/>
        </authorList>
    </citation>
    <scope>NUCLEOTIDE SEQUENCE [LARGE SCALE GENOMIC DNA]</scope>
    <source>
        <strain evidence="2">CGA009</strain>
    </source>
</reference>
<dbReference type="SFLD" id="SFLDS00019">
    <property type="entry name" value="Glutathione_Transferase_(cytos"/>
    <property type="match status" value="1"/>
</dbReference>
<dbReference type="PROSITE" id="PS50404">
    <property type="entry name" value="GST_NTER"/>
    <property type="match status" value="1"/>
</dbReference>
<evidence type="ECO:0000259" key="1">
    <source>
        <dbReference type="PROSITE" id="PS50404"/>
    </source>
</evidence>